<evidence type="ECO:0000256" key="5">
    <source>
        <dbReference type="ARBA" id="ARBA00023277"/>
    </source>
</evidence>
<keyword evidence="3 8" id="KW-0378">Hydrolase</keyword>
<dbReference type="PANTHER" id="PTHR34142">
    <property type="entry name" value="ENDO-BETA-1,4-GLUCANASE A"/>
    <property type="match status" value="1"/>
</dbReference>
<evidence type="ECO:0000256" key="6">
    <source>
        <dbReference type="ARBA" id="ARBA00023295"/>
    </source>
</evidence>
<keyword evidence="4" id="KW-0136">Cellulose degradation</keyword>
<evidence type="ECO:0000256" key="3">
    <source>
        <dbReference type="ARBA" id="ARBA00022801"/>
    </source>
</evidence>
<dbReference type="Gene3D" id="3.20.20.80">
    <property type="entry name" value="Glycosidases"/>
    <property type="match status" value="1"/>
</dbReference>
<dbReference type="GO" id="GO:0008810">
    <property type="term" value="F:cellulase activity"/>
    <property type="evidence" value="ECO:0007669"/>
    <property type="project" value="UniProtKB-EC"/>
</dbReference>
<evidence type="ECO:0000256" key="1">
    <source>
        <dbReference type="ARBA" id="ARBA00000966"/>
    </source>
</evidence>
<evidence type="ECO:0000256" key="7">
    <source>
        <dbReference type="ARBA" id="ARBA00023326"/>
    </source>
</evidence>
<comment type="similarity">
    <text evidence="8">Belongs to the glycosyl hydrolase 5 (cellulase A) family.</text>
</comment>
<comment type="catalytic activity">
    <reaction evidence="1">
        <text>Endohydrolysis of (1-&gt;4)-beta-D-glucosidic linkages in cellulose, lichenin and cereal beta-D-glucans.</text>
        <dbReference type="EC" id="3.2.1.4"/>
    </reaction>
</comment>
<dbReference type="EC" id="3.2.1.4" evidence="2"/>
<evidence type="ECO:0000256" key="4">
    <source>
        <dbReference type="ARBA" id="ARBA00023001"/>
    </source>
</evidence>
<evidence type="ECO:0000313" key="11">
    <source>
        <dbReference type="Proteomes" id="UP000183047"/>
    </source>
</evidence>
<evidence type="ECO:0000259" key="9">
    <source>
        <dbReference type="Pfam" id="PF00150"/>
    </source>
</evidence>
<keyword evidence="5" id="KW-0119">Carbohydrate metabolism</keyword>
<dbReference type="InterPro" id="IPR018087">
    <property type="entry name" value="Glyco_hydro_5_CS"/>
</dbReference>
<organism evidence="10 11">
    <name type="scientific">Butyrivibrio hungatei</name>
    <dbReference type="NCBI Taxonomy" id="185008"/>
    <lineage>
        <taxon>Bacteria</taxon>
        <taxon>Bacillati</taxon>
        <taxon>Bacillota</taxon>
        <taxon>Clostridia</taxon>
        <taxon>Lachnospirales</taxon>
        <taxon>Lachnospiraceae</taxon>
        <taxon>Butyrivibrio</taxon>
    </lineage>
</organism>
<sequence length="456" mass="52054">MLVISLIVTACGGKNGKKAESEADKGDMAVESTVDGEKVTIDLGGAQLRWDNLGDAEISAEEFERFDGDVVLTAYYKTNNYTKDSSHEIGLRLNWDDKSFGENRKVKKGKDSISFEISEEKKNSIIDEGYVYVYGHNVLVDKVEITGKMIEESESSGPLFTEENGLLHVADGKLVNEAGNPIQLKGLANFYLSVQPQLARKSVFNRMKEEWGANVLRLPVNVDTSFWGTPEKGYASGSDEDRARITATLDKAIVAAREAGMYAIVEWVVLEEENPLKEIEYAKKFWEYVSSTYKDDKHIIYEICNEPNGEATWDDVKEYCSVIIPLIRNNDPDSLILVGTPDFSADLYAPMKDPLQYDNIMYVFHEYTGHNSEFESEIEQIDKAMEAKLPVFMTEVAGTDAEQEDYYDMETIQQWMPIVEKYNISYIVWKLEKYSDFDRDDEYWNYMRDYMKNDSP</sequence>
<dbReference type="GO" id="GO:0030245">
    <property type="term" value="P:cellulose catabolic process"/>
    <property type="evidence" value="ECO:0007669"/>
    <property type="project" value="UniProtKB-KW"/>
</dbReference>
<evidence type="ECO:0000256" key="8">
    <source>
        <dbReference type="RuleBase" id="RU361153"/>
    </source>
</evidence>
<dbReference type="InterPro" id="IPR001547">
    <property type="entry name" value="Glyco_hydro_5"/>
</dbReference>
<keyword evidence="6 8" id="KW-0326">Glycosidase</keyword>
<keyword evidence="11" id="KW-1185">Reference proteome</keyword>
<dbReference type="EMBL" id="FMUR01000003">
    <property type="protein sequence ID" value="SCX76237.1"/>
    <property type="molecule type" value="Genomic_DNA"/>
</dbReference>
<evidence type="ECO:0000313" key="10">
    <source>
        <dbReference type="EMBL" id="SCX76237.1"/>
    </source>
</evidence>
<dbReference type="InterPro" id="IPR017853">
    <property type="entry name" value="GH"/>
</dbReference>
<keyword evidence="7" id="KW-0624">Polysaccharide degradation</keyword>
<dbReference type="Proteomes" id="UP000183047">
    <property type="component" value="Unassembled WGS sequence"/>
</dbReference>
<dbReference type="PROSITE" id="PS00659">
    <property type="entry name" value="GLYCOSYL_HYDROL_F5"/>
    <property type="match status" value="1"/>
</dbReference>
<name>A0A1G5AEC8_9FIRM</name>
<feature type="domain" description="Glycoside hydrolase family 5" evidence="9">
    <location>
        <begin position="175"/>
        <end position="433"/>
    </location>
</feature>
<protein>
    <recommendedName>
        <fullName evidence="2">cellulase</fullName>
        <ecNumber evidence="2">3.2.1.4</ecNumber>
    </recommendedName>
</protein>
<accession>A0A1G5AEC8</accession>
<gene>
    <name evidence="10" type="ORF">SAMN02910451_00175</name>
</gene>
<evidence type="ECO:0000256" key="2">
    <source>
        <dbReference type="ARBA" id="ARBA00012601"/>
    </source>
</evidence>
<reference evidence="11" key="1">
    <citation type="submission" date="2016-10" db="EMBL/GenBank/DDBJ databases">
        <authorList>
            <person name="Varghese N."/>
            <person name="Submissions S."/>
        </authorList>
    </citation>
    <scope>NUCLEOTIDE SEQUENCE [LARGE SCALE GENOMIC DNA]</scope>
    <source>
        <strain evidence="11">XBD2006</strain>
    </source>
</reference>
<proteinExistence type="inferred from homology"/>
<dbReference type="AlphaFoldDB" id="A0A1G5AEC8"/>
<dbReference type="PANTHER" id="PTHR34142:SF1">
    <property type="entry name" value="GLYCOSIDE HYDROLASE FAMILY 5 DOMAIN-CONTAINING PROTEIN"/>
    <property type="match status" value="1"/>
</dbReference>
<dbReference type="SUPFAM" id="SSF51445">
    <property type="entry name" value="(Trans)glycosidases"/>
    <property type="match status" value="1"/>
</dbReference>
<dbReference type="Pfam" id="PF00150">
    <property type="entry name" value="Cellulase"/>
    <property type="match status" value="1"/>
</dbReference>